<evidence type="ECO:0000259" key="7">
    <source>
        <dbReference type="PROSITE" id="PS51012"/>
    </source>
</evidence>
<keyword evidence="5" id="KW-0046">Antibiotic resistance</keyword>
<evidence type="ECO:0000256" key="1">
    <source>
        <dbReference type="ARBA" id="ARBA00004141"/>
    </source>
</evidence>
<dbReference type="Proteomes" id="UP001139157">
    <property type="component" value="Unassembled WGS sequence"/>
</dbReference>
<evidence type="ECO:0000256" key="6">
    <source>
        <dbReference type="RuleBase" id="RU361157"/>
    </source>
</evidence>
<dbReference type="PROSITE" id="PS51012">
    <property type="entry name" value="ABC_TM2"/>
    <property type="match status" value="1"/>
</dbReference>
<keyword evidence="3 6" id="KW-1133">Transmembrane helix</keyword>
<feature type="transmembrane region" description="Helical" evidence="6">
    <location>
        <begin position="245"/>
        <end position="264"/>
    </location>
</feature>
<dbReference type="RefSeq" id="WP_251913491.1">
    <property type="nucleotide sequence ID" value="NZ_JAMRXG010000007.1"/>
</dbReference>
<feature type="domain" description="ABC transmembrane type-2" evidence="7">
    <location>
        <begin position="30"/>
        <end position="267"/>
    </location>
</feature>
<gene>
    <name evidence="8" type="ORF">NDR86_17670</name>
</gene>
<evidence type="ECO:0000313" key="8">
    <source>
        <dbReference type="EMBL" id="MCM6775305.1"/>
    </source>
</evidence>
<feature type="transmembrane region" description="Helical" evidence="6">
    <location>
        <begin position="109"/>
        <end position="134"/>
    </location>
</feature>
<protein>
    <recommendedName>
        <fullName evidence="6">Transport permease protein</fullName>
    </recommendedName>
</protein>
<keyword evidence="9" id="KW-1185">Reference proteome</keyword>
<dbReference type="AlphaFoldDB" id="A0A9X2E9G4"/>
<keyword evidence="2 6" id="KW-0812">Transmembrane</keyword>
<evidence type="ECO:0000256" key="3">
    <source>
        <dbReference type="ARBA" id="ARBA00022989"/>
    </source>
</evidence>
<feature type="transmembrane region" description="Helical" evidence="6">
    <location>
        <begin position="179"/>
        <end position="198"/>
    </location>
</feature>
<name>A0A9X2E9G4_9NOCA</name>
<comment type="caution">
    <text evidence="8">The sequence shown here is derived from an EMBL/GenBank/DDBJ whole genome shotgun (WGS) entry which is preliminary data.</text>
</comment>
<keyword evidence="6" id="KW-0813">Transport</keyword>
<comment type="similarity">
    <text evidence="6">Belongs to the ABC-2 integral membrane protein family.</text>
</comment>
<dbReference type="InterPro" id="IPR047817">
    <property type="entry name" value="ABC2_TM_bact-type"/>
</dbReference>
<dbReference type="GO" id="GO:0043190">
    <property type="term" value="C:ATP-binding cassette (ABC) transporter complex"/>
    <property type="evidence" value="ECO:0007669"/>
    <property type="project" value="InterPro"/>
</dbReference>
<dbReference type="PIRSF" id="PIRSF006648">
    <property type="entry name" value="DrrB"/>
    <property type="match status" value="1"/>
</dbReference>
<sequence length="272" mass="29482">MTTTARLPSPWRVGLARGGLELKQFFRERDSVVFTFALPIVLFVLFSAVFGETDIGGTVPYTQALLPAMITAGLASTTLVNLAIWIAVDRDNNTLRRLVTTPMSRLSYFLGKIIMVIVVGALETLALVGIGVVGYGVELPSTPQRWFTFAWVGVLALATFGVLGVALSSLPRSARSAAAVVNVPVLLLLFVSGIYVPLTMLPDWLQDASGIFPLRWVGQGLRSAFLPDAVAARTEAGNGWEHARVLTMLVAWFMIGLVACLTTFRWKRRGDG</sequence>
<dbReference type="InterPro" id="IPR051784">
    <property type="entry name" value="Nod_factor_ABC_transporter"/>
</dbReference>
<feature type="transmembrane region" description="Helical" evidence="6">
    <location>
        <begin position="32"/>
        <end position="51"/>
    </location>
</feature>
<dbReference type="PANTHER" id="PTHR43229">
    <property type="entry name" value="NODULATION PROTEIN J"/>
    <property type="match status" value="1"/>
</dbReference>
<evidence type="ECO:0000256" key="2">
    <source>
        <dbReference type="ARBA" id="ARBA00022692"/>
    </source>
</evidence>
<evidence type="ECO:0000313" key="9">
    <source>
        <dbReference type="Proteomes" id="UP001139157"/>
    </source>
</evidence>
<dbReference type="GO" id="GO:0046677">
    <property type="term" value="P:response to antibiotic"/>
    <property type="evidence" value="ECO:0007669"/>
    <property type="project" value="UniProtKB-KW"/>
</dbReference>
<organism evidence="8 9">
    <name type="scientific">Nocardia pulmonis</name>
    <dbReference type="NCBI Taxonomy" id="2951408"/>
    <lineage>
        <taxon>Bacteria</taxon>
        <taxon>Bacillati</taxon>
        <taxon>Actinomycetota</taxon>
        <taxon>Actinomycetes</taxon>
        <taxon>Mycobacteriales</taxon>
        <taxon>Nocardiaceae</taxon>
        <taxon>Nocardia</taxon>
    </lineage>
</organism>
<dbReference type="GO" id="GO:0140359">
    <property type="term" value="F:ABC-type transporter activity"/>
    <property type="evidence" value="ECO:0007669"/>
    <property type="project" value="InterPro"/>
</dbReference>
<dbReference type="InterPro" id="IPR000412">
    <property type="entry name" value="ABC_2_transport"/>
</dbReference>
<reference evidence="8" key="1">
    <citation type="submission" date="2022-06" db="EMBL/GenBank/DDBJ databases">
        <title>Novel species in genus nocardia.</title>
        <authorList>
            <person name="Li F."/>
        </authorList>
    </citation>
    <scope>NUCLEOTIDE SEQUENCE</scope>
    <source>
        <strain evidence="8">CDC141</strain>
    </source>
</reference>
<comment type="subcellular location">
    <subcellularLocation>
        <location evidence="6">Cell membrane</location>
        <topology evidence="6">Multi-pass membrane protein</topology>
    </subcellularLocation>
    <subcellularLocation>
        <location evidence="1">Membrane</location>
        <topology evidence="1">Multi-pass membrane protein</topology>
    </subcellularLocation>
</comment>
<dbReference type="InterPro" id="IPR013525">
    <property type="entry name" value="ABC2_TM"/>
</dbReference>
<evidence type="ECO:0000256" key="4">
    <source>
        <dbReference type="ARBA" id="ARBA00023136"/>
    </source>
</evidence>
<dbReference type="Pfam" id="PF01061">
    <property type="entry name" value="ABC2_membrane"/>
    <property type="match status" value="1"/>
</dbReference>
<feature type="transmembrane region" description="Helical" evidence="6">
    <location>
        <begin position="63"/>
        <end position="88"/>
    </location>
</feature>
<dbReference type="EMBL" id="JAMRXG010000007">
    <property type="protein sequence ID" value="MCM6775305.1"/>
    <property type="molecule type" value="Genomic_DNA"/>
</dbReference>
<keyword evidence="6" id="KW-1003">Cell membrane</keyword>
<proteinExistence type="inferred from homology"/>
<dbReference type="PANTHER" id="PTHR43229:SF2">
    <property type="entry name" value="NODULATION PROTEIN J"/>
    <property type="match status" value="1"/>
</dbReference>
<keyword evidence="4 6" id="KW-0472">Membrane</keyword>
<accession>A0A9X2E9G4</accession>
<evidence type="ECO:0000256" key="5">
    <source>
        <dbReference type="ARBA" id="ARBA00023251"/>
    </source>
</evidence>
<feature type="transmembrane region" description="Helical" evidence="6">
    <location>
        <begin position="146"/>
        <end position="167"/>
    </location>
</feature>